<gene>
    <name evidence="2" type="ORF">HEB29_001412</name>
    <name evidence="1" type="ORF">Sfulv_14920</name>
</gene>
<sequence length="75" mass="7895">MTSPTAETVVALLRAGLANDQEGQAVILASCDPLDLLGALAGFTIAMGHNVFHGADNFDEFLSDWQAAHLNDPMP</sequence>
<dbReference type="AlphaFoldDB" id="A0A7J0C2I8"/>
<name>A0A7J0C2I8_9ACTN</name>
<evidence type="ECO:0000313" key="1">
    <source>
        <dbReference type="EMBL" id="GFM96681.1"/>
    </source>
</evidence>
<evidence type="ECO:0000313" key="3">
    <source>
        <dbReference type="Proteomes" id="UP000498980"/>
    </source>
</evidence>
<comment type="caution">
    <text evidence="1">The sequence shown here is derived from an EMBL/GenBank/DDBJ whole genome shotgun (WGS) entry which is preliminary data.</text>
</comment>
<keyword evidence="3" id="KW-1185">Reference proteome</keyword>
<evidence type="ECO:0000313" key="4">
    <source>
        <dbReference type="Proteomes" id="UP000530403"/>
    </source>
</evidence>
<proteinExistence type="predicted"/>
<dbReference type="RefSeq" id="WP_173312869.1">
    <property type="nucleotide sequence ID" value="NZ_BAAAUE010000007.1"/>
</dbReference>
<reference evidence="1 3" key="1">
    <citation type="submission" date="2020-05" db="EMBL/GenBank/DDBJ databases">
        <title>Whole genome shotgun sequence of Streptomyces fulvorobeus NBRC 15897.</title>
        <authorList>
            <person name="Komaki H."/>
            <person name="Tamura T."/>
        </authorList>
    </citation>
    <scope>NUCLEOTIDE SEQUENCE [LARGE SCALE GENOMIC DNA]</scope>
    <source>
        <strain evidence="1 3">NBRC 15897</strain>
    </source>
</reference>
<dbReference type="EMBL" id="JACCCF010000001">
    <property type="protein sequence ID" value="NYE40401.1"/>
    <property type="molecule type" value="Genomic_DNA"/>
</dbReference>
<accession>A0A7J0C2I8</accession>
<evidence type="ECO:0000313" key="2">
    <source>
        <dbReference type="EMBL" id="NYE40401.1"/>
    </source>
</evidence>
<organism evidence="1 3">
    <name type="scientific">Streptomyces fulvorobeus</name>
    <dbReference type="NCBI Taxonomy" id="284028"/>
    <lineage>
        <taxon>Bacteria</taxon>
        <taxon>Bacillati</taxon>
        <taxon>Actinomycetota</taxon>
        <taxon>Actinomycetes</taxon>
        <taxon>Kitasatosporales</taxon>
        <taxon>Streptomycetaceae</taxon>
        <taxon>Streptomyces</taxon>
    </lineage>
</organism>
<dbReference type="EMBL" id="BLWC01000001">
    <property type="protein sequence ID" value="GFM96681.1"/>
    <property type="molecule type" value="Genomic_DNA"/>
</dbReference>
<protein>
    <submittedName>
        <fullName evidence="1">Uncharacterized protein</fullName>
    </submittedName>
</protein>
<dbReference type="Proteomes" id="UP000498980">
    <property type="component" value="Unassembled WGS sequence"/>
</dbReference>
<dbReference type="Proteomes" id="UP000530403">
    <property type="component" value="Unassembled WGS sequence"/>
</dbReference>
<reference evidence="2 4" key="2">
    <citation type="submission" date="2020-07" db="EMBL/GenBank/DDBJ databases">
        <title>Sequencing the genomes of 1000 actinobacteria strains.</title>
        <authorList>
            <person name="Klenk H.-P."/>
        </authorList>
    </citation>
    <scope>NUCLEOTIDE SEQUENCE [LARGE SCALE GENOMIC DNA]</scope>
    <source>
        <strain evidence="2 4">DSM 41455</strain>
    </source>
</reference>